<dbReference type="Proteomes" id="UP000656319">
    <property type="component" value="Unassembled WGS sequence"/>
</dbReference>
<feature type="region of interest" description="Disordered" evidence="1">
    <location>
        <begin position="146"/>
        <end position="171"/>
    </location>
</feature>
<keyword evidence="3" id="KW-1185">Reference proteome</keyword>
<proteinExistence type="predicted"/>
<protein>
    <recommendedName>
        <fullName evidence="4">Nucleotide-binding universal stress UspA family protein</fullName>
    </recommendedName>
</protein>
<accession>A0ABM8NCR5</accession>
<name>A0ABM8NCR5_9BURK</name>
<dbReference type="EMBL" id="CAJHCQ010000002">
    <property type="protein sequence ID" value="CAD6517617.1"/>
    <property type="molecule type" value="Genomic_DNA"/>
</dbReference>
<evidence type="ECO:0000313" key="2">
    <source>
        <dbReference type="EMBL" id="CAD6517617.1"/>
    </source>
</evidence>
<evidence type="ECO:0000256" key="1">
    <source>
        <dbReference type="SAM" id="MobiDB-lite"/>
    </source>
</evidence>
<evidence type="ECO:0000313" key="3">
    <source>
        <dbReference type="Proteomes" id="UP000656319"/>
    </source>
</evidence>
<dbReference type="SUPFAM" id="SSF52402">
    <property type="entry name" value="Adenine nucleotide alpha hydrolases-like"/>
    <property type="match status" value="1"/>
</dbReference>
<dbReference type="Gene3D" id="3.40.50.620">
    <property type="entry name" value="HUPs"/>
    <property type="match status" value="1"/>
</dbReference>
<organism evidence="2 3">
    <name type="scientific">Paraburkholderia hiiakae</name>
    <dbReference type="NCBI Taxonomy" id="1081782"/>
    <lineage>
        <taxon>Bacteria</taxon>
        <taxon>Pseudomonadati</taxon>
        <taxon>Pseudomonadota</taxon>
        <taxon>Betaproteobacteria</taxon>
        <taxon>Burkholderiales</taxon>
        <taxon>Burkholderiaceae</taxon>
        <taxon>Paraburkholderia</taxon>
    </lineage>
</organism>
<dbReference type="InterPro" id="IPR014729">
    <property type="entry name" value="Rossmann-like_a/b/a_fold"/>
</dbReference>
<dbReference type="CDD" id="cd00293">
    <property type="entry name" value="USP-like"/>
    <property type="match status" value="1"/>
</dbReference>
<gene>
    <name evidence="2" type="ORF">LMG27952_00874</name>
</gene>
<reference evidence="2 3" key="1">
    <citation type="submission" date="2020-10" db="EMBL/GenBank/DDBJ databases">
        <authorList>
            <person name="Peeters C."/>
        </authorList>
    </citation>
    <scope>NUCLEOTIDE SEQUENCE [LARGE SCALE GENOMIC DNA]</scope>
    <source>
        <strain evidence="2 3">LMG 27952</strain>
    </source>
</reference>
<sequence length="171" mass="18253">MSKTIVVAINQNPTDAFLATALDTARNCDAHIVAVHIVDLTPCFTGMGDFDYGLIVCAMEEGGRTTLARAMKILEGNRRGAEARLLTSPLSGSTIGGQIAAVCDAAGAVRVLLGKRKRGWWRFLNEDIAASVQRHTSTPVQIIGKTRSAPAVQRPLRGPVHGERATPEPQP</sequence>
<comment type="caution">
    <text evidence="2">The sequence shown here is derived from an EMBL/GenBank/DDBJ whole genome shotgun (WGS) entry which is preliminary data.</text>
</comment>
<feature type="compositionally biased region" description="Basic and acidic residues" evidence="1">
    <location>
        <begin position="160"/>
        <end position="171"/>
    </location>
</feature>
<evidence type="ECO:0008006" key="4">
    <source>
        <dbReference type="Google" id="ProtNLM"/>
    </source>
</evidence>